<accession>A0AAD5T1K5</accession>
<evidence type="ECO:0000313" key="9">
    <source>
        <dbReference type="Proteomes" id="UP001211907"/>
    </source>
</evidence>
<dbReference type="PROSITE" id="PS00678">
    <property type="entry name" value="WD_REPEATS_1"/>
    <property type="match status" value="1"/>
</dbReference>
<comment type="similarity">
    <text evidence="5">Belongs to the WD repeat cdt2 family.</text>
</comment>
<feature type="region of interest" description="Disordered" evidence="7">
    <location>
        <begin position="495"/>
        <end position="562"/>
    </location>
</feature>
<dbReference type="SUPFAM" id="SSF50978">
    <property type="entry name" value="WD40 repeat-like"/>
    <property type="match status" value="1"/>
</dbReference>
<evidence type="ECO:0000256" key="4">
    <source>
        <dbReference type="ARBA" id="ARBA00022786"/>
    </source>
</evidence>
<dbReference type="AlphaFoldDB" id="A0AAD5T1K5"/>
<dbReference type="Proteomes" id="UP001211907">
    <property type="component" value="Unassembled WGS sequence"/>
</dbReference>
<dbReference type="GO" id="GO:0005634">
    <property type="term" value="C:nucleus"/>
    <property type="evidence" value="ECO:0007669"/>
    <property type="project" value="TreeGrafter"/>
</dbReference>
<comment type="pathway">
    <text evidence="1">Protein modification; protein ubiquitination.</text>
</comment>
<gene>
    <name evidence="8" type="ORF">HK100_011197</name>
</gene>
<keyword evidence="3" id="KW-0677">Repeat</keyword>
<keyword evidence="4" id="KW-0833">Ubl conjugation pathway</keyword>
<dbReference type="PANTHER" id="PTHR22852">
    <property type="entry name" value="LETHAL 2 DENTICLELESS PROTEIN RETINOIC ACID-REGULATED NUCLEAR MATRIX-ASSOCIATED PROTEIN"/>
    <property type="match status" value="1"/>
</dbReference>
<keyword evidence="9" id="KW-1185">Reference proteome</keyword>
<dbReference type="PROSITE" id="PS50082">
    <property type="entry name" value="WD_REPEATS_2"/>
    <property type="match status" value="2"/>
</dbReference>
<dbReference type="InterPro" id="IPR015943">
    <property type="entry name" value="WD40/YVTN_repeat-like_dom_sf"/>
</dbReference>
<keyword evidence="2 6" id="KW-0853">WD repeat</keyword>
<evidence type="ECO:0000256" key="1">
    <source>
        <dbReference type="ARBA" id="ARBA00004906"/>
    </source>
</evidence>
<feature type="compositionally biased region" description="Polar residues" evidence="7">
    <location>
        <begin position="514"/>
        <end position="543"/>
    </location>
</feature>
<sequence>MPLQSSATPAQSPTDSTKQPPLSSEAKDTTGAAAPVYPSALKMLRLRELGNARSANIIANSCASIRFSANAPRFSSRAIDCIYPTSANAYACTYNFVSSFIEAKKSRLHPIYAKYPTTAIILQWDPKPDKYFFWTLVLSPKIASLNHGRPIKTISLMYAGLLMTDTLRRLQAIRKRNSGMLNKKLAFAFLTVMNRVSKLYPSIKPTQVQYIYFSRYCLLPLTQDIFVTATRDGSIKTWDVRCTGMPVGDDYIQKANHEISSAHIGPNYNPGKKKVKIPSINQSVTGVQFLIHNSNLLASSGASDGLIKFWDLRSKLINPVETSKPQGSSPGICSLSLHPNGSKLYAACKDQSVHEYSTSFIDAPIRQFTSSTLKIDNFFIKTAISPDGSAVACGSSDSCVQIWDLSKGGENRLPVLLKGHEKPVTAIGWSNTTFEQISSCSDDFTTRIWNVRQPKNEKEERNGFFGEDELVARHLVGTAEFGQIRDTVAAALSKSKNEHRLKARRVSISDDQRSNSSPETVVASSATSPQVCKPNTTESSASPESRMIRSKDRTLTPGSRSRMEALEDGCSSFSTTSFSLNTDTCNDIKNIRSTKQVPVRNMPVQKSIMNFFKKIDQIHNVKMFDNSNVIVTKEFEQNTGDDDTDIILFNRIKDSETADHNAIEKEDTRKRNPIETPAEAISSENCGSNDDNPNPKIPETNKYCISEETILHEPIAFLAATDLETNKAESVKPAESNKTKKPQKKAVRLIKSATTSFLLNASPRQSRSPADILPSSSAFTWPADLFHRSISSLTDEIGKQTSATVSAPSRRTFGAELCGSASNKIGVTANNSRAESLIQRLPTQQRSTLRSSETSLDHMRPSLISPVMMSELMSKASSISNILDRETIAVRKIQNIGITVSDNQVSLVVPVPTLQKVTFKNSKTIKESIESSFFSFTPSSDKTTMASSSVSRLDKGGTDIGRFSNKRRLSNCSSIESIDERRKTAFIVKRPSNPLLSGTQGGVSNDSMGLTTQRVSKIAAEASFSIEAPMNLLVTKKARKDSFSSTDQNLPPLEFVNVASSEIDDDGSGHNHDFGFCKCGCVMIDADTCNCMRYSSSLDLAARKKKYFDNCGIIDGASGRLYLDIGLEQENICPYHYDELFDCKDSLVGGSGDVRRLSGENGIRGSLELF</sequence>
<dbReference type="PANTHER" id="PTHR22852:SF0">
    <property type="entry name" value="DENTICLELESS PROTEIN HOMOLOG"/>
    <property type="match status" value="1"/>
</dbReference>
<evidence type="ECO:0000256" key="7">
    <source>
        <dbReference type="SAM" id="MobiDB-lite"/>
    </source>
</evidence>
<dbReference type="InterPro" id="IPR036322">
    <property type="entry name" value="WD40_repeat_dom_sf"/>
</dbReference>
<dbReference type="InterPro" id="IPR001680">
    <property type="entry name" value="WD40_rpt"/>
</dbReference>
<dbReference type="SMART" id="SM00320">
    <property type="entry name" value="WD40"/>
    <property type="match status" value="5"/>
</dbReference>
<dbReference type="InterPro" id="IPR051865">
    <property type="entry name" value="WD-repeat_CDT2_adapter"/>
</dbReference>
<dbReference type="PROSITE" id="PS50294">
    <property type="entry name" value="WD_REPEATS_REGION"/>
    <property type="match status" value="1"/>
</dbReference>
<organism evidence="8 9">
    <name type="scientific">Physocladia obscura</name>
    <dbReference type="NCBI Taxonomy" id="109957"/>
    <lineage>
        <taxon>Eukaryota</taxon>
        <taxon>Fungi</taxon>
        <taxon>Fungi incertae sedis</taxon>
        <taxon>Chytridiomycota</taxon>
        <taxon>Chytridiomycota incertae sedis</taxon>
        <taxon>Chytridiomycetes</taxon>
        <taxon>Chytridiales</taxon>
        <taxon>Chytriomycetaceae</taxon>
        <taxon>Physocladia</taxon>
    </lineage>
</organism>
<dbReference type="Pfam" id="PF00400">
    <property type="entry name" value="WD40"/>
    <property type="match status" value="4"/>
</dbReference>
<feature type="repeat" description="WD" evidence="6">
    <location>
        <begin position="383"/>
        <end position="413"/>
    </location>
</feature>
<protein>
    <submittedName>
        <fullName evidence="8">Uncharacterized protein</fullName>
    </submittedName>
</protein>
<evidence type="ECO:0000256" key="3">
    <source>
        <dbReference type="ARBA" id="ARBA00022737"/>
    </source>
</evidence>
<evidence type="ECO:0000256" key="5">
    <source>
        <dbReference type="ARBA" id="ARBA00038344"/>
    </source>
</evidence>
<name>A0AAD5T1K5_9FUNG</name>
<evidence type="ECO:0000256" key="6">
    <source>
        <dbReference type="PROSITE-ProRule" id="PRU00221"/>
    </source>
</evidence>
<dbReference type="Gene3D" id="2.130.10.10">
    <property type="entry name" value="YVTN repeat-like/Quinoprotein amine dehydrogenase"/>
    <property type="match status" value="2"/>
</dbReference>
<dbReference type="InterPro" id="IPR019775">
    <property type="entry name" value="WD40_repeat_CS"/>
</dbReference>
<evidence type="ECO:0000256" key="2">
    <source>
        <dbReference type="ARBA" id="ARBA00022574"/>
    </source>
</evidence>
<feature type="region of interest" description="Disordered" evidence="7">
    <location>
        <begin position="1"/>
        <end position="30"/>
    </location>
</feature>
<comment type="caution">
    <text evidence="8">The sequence shown here is derived from an EMBL/GenBank/DDBJ whole genome shotgun (WGS) entry which is preliminary data.</text>
</comment>
<feature type="region of interest" description="Disordered" evidence="7">
    <location>
        <begin position="665"/>
        <end position="698"/>
    </location>
</feature>
<dbReference type="GO" id="GO:0043161">
    <property type="term" value="P:proteasome-mediated ubiquitin-dependent protein catabolic process"/>
    <property type="evidence" value="ECO:0007669"/>
    <property type="project" value="TreeGrafter"/>
</dbReference>
<proteinExistence type="inferred from homology"/>
<feature type="repeat" description="WD" evidence="6">
    <location>
        <begin position="417"/>
        <end position="459"/>
    </location>
</feature>
<feature type="compositionally biased region" description="Polar residues" evidence="7">
    <location>
        <begin position="1"/>
        <end position="22"/>
    </location>
</feature>
<evidence type="ECO:0000313" key="8">
    <source>
        <dbReference type="EMBL" id="KAJ3124542.1"/>
    </source>
</evidence>
<feature type="compositionally biased region" description="Polar residues" evidence="7">
    <location>
        <begin position="682"/>
        <end position="692"/>
    </location>
</feature>
<dbReference type="EMBL" id="JADGJH010000666">
    <property type="protein sequence ID" value="KAJ3124542.1"/>
    <property type="molecule type" value="Genomic_DNA"/>
</dbReference>
<reference evidence="8" key="1">
    <citation type="submission" date="2020-05" db="EMBL/GenBank/DDBJ databases">
        <title>Phylogenomic resolution of chytrid fungi.</title>
        <authorList>
            <person name="Stajich J.E."/>
            <person name="Amses K."/>
            <person name="Simmons R."/>
            <person name="Seto K."/>
            <person name="Myers J."/>
            <person name="Bonds A."/>
            <person name="Quandt C.A."/>
            <person name="Barry K."/>
            <person name="Liu P."/>
            <person name="Grigoriev I."/>
            <person name="Longcore J.E."/>
            <person name="James T.Y."/>
        </authorList>
    </citation>
    <scope>NUCLEOTIDE SEQUENCE</scope>
    <source>
        <strain evidence="8">JEL0513</strain>
    </source>
</reference>
<dbReference type="GO" id="GO:0030674">
    <property type="term" value="F:protein-macromolecule adaptor activity"/>
    <property type="evidence" value="ECO:0007669"/>
    <property type="project" value="TreeGrafter"/>
</dbReference>